<feature type="non-terminal residue" evidence="10">
    <location>
        <position position="93"/>
    </location>
</feature>
<accession>A0AAV2HW60</accession>
<gene>
    <name evidence="10" type="ORF">GSLYS_00012268001</name>
</gene>
<dbReference type="GO" id="GO:0000139">
    <property type="term" value="C:Golgi membrane"/>
    <property type="evidence" value="ECO:0007669"/>
    <property type="project" value="UniProtKB-SubCell"/>
</dbReference>
<protein>
    <recommendedName>
        <fullName evidence="9">CWH43-like N-terminal domain-containing protein</fullName>
    </recommendedName>
</protein>
<evidence type="ECO:0000256" key="7">
    <source>
        <dbReference type="ARBA" id="ARBA00023136"/>
    </source>
</evidence>
<evidence type="ECO:0000256" key="2">
    <source>
        <dbReference type="ARBA" id="ARBA00007414"/>
    </source>
</evidence>
<evidence type="ECO:0000256" key="6">
    <source>
        <dbReference type="ARBA" id="ARBA00023034"/>
    </source>
</evidence>
<organism evidence="10 11">
    <name type="scientific">Lymnaea stagnalis</name>
    <name type="common">Great pond snail</name>
    <name type="synonym">Helix stagnalis</name>
    <dbReference type="NCBI Taxonomy" id="6523"/>
    <lineage>
        <taxon>Eukaryota</taxon>
        <taxon>Metazoa</taxon>
        <taxon>Spiralia</taxon>
        <taxon>Lophotrochozoa</taxon>
        <taxon>Mollusca</taxon>
        <taxon>Gastropoda</taxon>
        <taxon>Heterobranchia</taxon>
        <taxon>Euthyneura</taxon>
        <taxon>Panpulmonata</taxon>
        <taxon>Hygrophila</taxon>
        <taxon>Lymnaeoidea</taxon>
        <taxon>Lymnaeidae</taxon>
        <taxon>Lymnaea</taxon>
    </lineage>
</organism>
<dbReference type="GO" id="GO:0006506">
    <property type="term" value="P:GPI anchor biosynthetic process"/>
    <property type="evidence" value="ECO:0007669"/>
    <property type="project" value="UniProtKB-KW"/>
</dbReference>
<evidence type="ECO:0000256" key="1">
    <source>
        <dbReference type="ARBA" id="ARBA00004653"/>
    </source>
</evidence>
<keyword evidence="6" id="KW-0333">Golgi apparatus</keyword>
<comment type="caution">
    <text evidence="10">The sequence shown here is derived from an EMBL/GenBank/DDBJ whole genome shotgun (WGS) entry which is preliminary data.</text>
</comment>
<keyword evidence="3" id="KW-0337">GPI-anchor biosynthesis</keyword>
<evidence type="ECO:0000256" key="5">
    <source>
        <dbReference type="ARBA" id="ARBA00022989"/>
    </source>
</evidence>
<keyword evidence="11" id="KW-1185">Reference proteome</keyword>
<name>A0AAV2HW60_LYMST</name>
<reference evidence="10 11" key="1">
    <citation type="submission" date="2024-04" db="EMBL/GenBank/DDBJ databases">
        <authorList>
            <consortium name="Genoscope - CEA"/>
            <person name="William W."/>
        </authorList>
    </citation>
    <scope>NUCLEOTIDE SEQUENCE [LARGE SCALE GENOMIC DNA]</scope>
</reference>
<comment type="subcellular location">
    <subcellularLocation>
        <location evidence="1">Golgi apparatus membrane</location>
        <topology evidence="1">Multi-pass membrane protein</topology>
    </subcellularLocation>
</comment>
<feature type="transmembrane region" description="Helical" evidence="8">
    <location>
        <begin position="27"/>
        <end position="48"/>
    </location>
</feature>
<dbReference type="Pfam" id="PF10277">
    <property type="entry name" value="Frag1"/>
    <property type="match status" value="1"/>
</dbReference>
<dbReference type="InterPro" id="IPR039545">
    <property type="entry name" value="PGAP2"/>
</dbReference>
<dbReference type="EMBL" id="CAXITT010000299">
    <property type="protein sequence ID" value="CAL1538447.1"/>
    <property type="molecule type" value="Genomic_DNA"/>
</dbReference>
<evidence type="ECO:0000256" key="3">
    <source>
        <dbReference type="ARBA" id="ARBA00022502"/>
    </source>
</evidence>
<dbReference type="GO" id="GO:0005789">
    <property type="term" value="C:endoplasmic reticulum membrane"/>
    <property type="evidence" value="ECO:0007669"/>
    <property type="project" value="TreeGrafter"/>
</dbReference>
<feature type="domain" description="CWH43-like N-terminal" evidence="9">
    <location>
        <begin position="3"/>
        <end position="87"/>
    </location>
</feature>
<evidence type="ECO:0000256" key="4">
    <source>
        <dbReference type="ARBA" id="ARBA00022692"/>
    </source>
</evidence>
<keyword evidence="4 8" id="KW-0812">Transmembrane</keyword>
<evidence type="ECO:0000313" key="10">
    <source>
        <dbReference type="EMBL" id="CAL1538447.1"/>
    </source>
</evidence>
<dbReference type="PANTHER" id="PTHR12892:SF11">
    <property type="entry name" value="POST-GPI ATTACHMENT TO PROTEINS FACTOR 2"/>
    <property type="match status" value="1"/>
</dbReference>
<dbReference type="PANTHER" id="PTHR12892">
    <property type="entry name" value="FGF RECEPTOR ACTIVATING PROTEIN 1"/>
    <property type="match status" value="1"/>
</dbReference>
<evidence type="ECO:0000259" key="9">
    <source>
        <dbReference type="Pfam" id="PF10277"/>
    </source>
</evidence>
<evidence type="ECO:0000256" key="8">
    <source>
        <dbReference type="SAM" id="Phobius"/>
    </source>
</evidence>
<sequence length="93" mass="10749">MILVCVIHKYGWRAANYRLNIKERKSLRLKVAVLVLNMSSILAAAYFFHRHNSYCENNVYSFFGISELVVIVSNVGFHATAMLDFRGTHLVLW</sequence>
<feature type="transmembrane region" description="Helical" evidence="8">
    <location>
        <begin position="60"/>
        <end position="83"/>
    </location>
</feature>
<evidence type="ECO:0000313" key="11">
    <source>
        <dbReference type="Proteomes" id="UP001497497"/>
    </source>
</evidence>
<keyword evidence="5 8" id="KW-1133">Transmembrane helix</keyword>
<dbReference type="InterPro" id="IPR019402">
    <property type="entry name" value="CWH43_N"/>
</dbReference>
<proteinExistence type="inferred from homology"/>
<keyword evidence="7 8" id="KW-0472">Membrane</keyword>
<dbReference type="Proteomes" id="UP001497497">
    <property type="component" value="Unassembled WGS sequence"/>
</dbReference>
<comment type="similarity">
    <text evidence="2">Belongs to the PGAP2 family.</text>
</comment>
<dbReference type="AlphaFoldDB" id="A0AAV2HW60"/>